<evidence type="ECO:0000256" key="2">
    <source>
        <dbReference type="ARBA" id="ARBA00007311"/>
    </source>
</evidence>
<dbReference type="NCBIfam" id="NF002606">
    <property type="entry name" value="PRK02260.2-4"/>
    <property type="match status" value="1"/>
</dbReference>
<dbReference type="PANTHER" id="PTHR35799:SF1">
    <property type="entry name" value="S-RIBOSYLHOMOCYSTEINE LYASE"/>
    <property type="match status" value="1"/>
</dbReference>
<keyword evidence="9 14" id="KW-0408">Iron</keyword>
<dbReference type="EC" id="4.4.1.21" evidence="4 14"/>
<evidence type="ECO:0000256" key="13">
    <source>
        <dbReference type="ARBA" id="ARBA00031777"/>
    </source>
</evidence>
<dbReference type="GO" id="GO:0043768">
    <property type="term" value="F:S-ribosylhomocysteine lyase activity"/>
    <property type="evidence" value="ECO:0007669"/>
    <property type="project" value="UniProtKB-EC"/>
</dbReference>
<dbReference type="RefSeq" id="WP_055258942.1">
    <property type="nucleotide sequence ID" value="NZ_BCMV01000037.1"/>
</dbReference>
<evidence type="ECO:0000256" key="11">
    <source>
        <dbReference type="ARBA" id="ARBA00024654"/>
    </source>
</evidence>
<evidence type="ECO:0000313" key="15">
    <source>
        <dbReference type="EMBL" id="CUN90472.1"/>
    </source>
</evidence>
<dbReference type="InterPro" id="IPR011249">
    <property type="entry name" value="Metalloenz_LuxS/M16"/>
</dbReference>
<evidence type="ECO:0000256" key="12">
    <source>
        <dbReference type="ARBA" id="ARBA00030600"/>
    </source>
</evidence>
<dbReference type="Pfam" id="PF02664">
    <property type="entry name" value="LuxS"/>
    <property type="match status" value="1"/>
</dbReference>
<comment type="cofactor">
    <cofactor evidence="14">
        <name>Fe cation</name>
        <dbReference type="ChEBI" id="CHEBI:24875"/>
    </cofactor>
    <text evidence="14">Binds 1 Fe cation per subunit.</text>
</comment>
<keyword evidence="16" id="KW-1185">Reference proteome</keyword>
<keyword evidence="8 14" id="KW-0071">Autoinducer synthesis</keyword>
<evidence type="ECO:0000256" key="10">
    <source>
        <dbReference type="ARBA" id="ARBA00023239"/>
    </source>
</evidence>
<dbReference type="SUPFAM" id="SSF63411">
    <property type="entry name" value="LuxS/MPP-like metallohydrolase"/>
    <property type="match status" value="1"/>
</dbReference>
<comment type="caution">
    <text evidence="15">The sequence shown here is derived from an EMBL/GenBank/DDBJ whole genome shotgun (WGS) entry which is preliminary data.</text>
</comment>
<evidence type="ECO:0000256" key="1">
    <source>
        <dbReference type="ARBA" id="ARBA00000297"/>
    </source>
</evidence>
<evidence type="ECO:0000256" key="4">
    <source>
        <dbReference type="ARBA" id="ARBA00012240"/>
    </source>
</evidence>
<comment type="similarity">
    <text evidence="2 14">Belongs to the LuxS family.</text>
</comment>
<dbReference type="Proteomes" id="UP000095488">
    <property type="component" value="Unassembled WGS sequence"/>
</dbReference>
<evidence type="ECO:0000256" key="7">
    <source>
        <dbReference type="ARBA" id="ARBA00022723"/>
    </source>
</evidence>
<keyword evidence="7 14" id="KW-0479">Metal-binding</keyword>
<sequence length="151" mass="16881">MIKVESFELDHTKVKAPYVRKAGVKVGPKGDIVTKFDLRFAQPNKEILSDKGIHTLEHFLAGFMREKLDNIIDVSPMGCKTGFYLVSFGEVEVDEVIDALEYSLDKVLQQEKIPADNEVQCGTAALHSLDLAKEHARNVLSKGISNKFYVD</sequence>
<comment type="function">
    <text evidence="11 14">Involved in the synthesis of autoinducer 2 (AI-2) which is secreted by bacteria and is used to communicate both the cell density and the metabolic potential of the environment. The regulation of gene expression in response to changes in cell density is called quorum sensing. Catalyzes the transformation of S-ribosylhomocysteine (RHC) to homocysteine (HC) and 4,5-dihydroxy-2,3-pentadione (DPD).</text>
</comment>
<comment type="subunit">
    <text evidence="3 14">Homodimer.</text>
</comment>
<protein>
    <recommendedName>
        <fullName evidence="5 14">S-ribosylhomocysteine lyase</fullName>
        <ecNumber evidence="4 14">4.4.1.21</ecNumber>
    </recommendedName>
    <alternativeName>
        <fullName evidence="12 14">AI-2 synthesis protein</fullName>
    </alternativeName>
    <alternativeName>
        <fullName evidence="13 14">Autoinducer-2 production protein LuxS</fullName>
    </alternativeName>
</protein>
<dbReference type="NCBIfam" id="NF002604">
    <property type="entry name" value="PRK02260.1-4"/>
    <property type="match status" value="1"/>
</dbReference>
<dbReference type="InterPro" id="IPR037005">
    <property type="entry name" value="LuxS_sf"/>
</dbReference>
<comment type="catalytic activity">
    <reaction evidence="1 14">
        <text>S-(5-deoxy-D-ribos-5-yl)-L-homocysteine = (S)-4,5-dihydroxypentane-2,3-dione + L-homocysteine</text>
        <dbReference type="Rhea" id="RHEA:17753"/>
        <dbReference type="ChEBI" id="CHEBI:29484"/>
        <dbReference type="ChEBI" id="CHEBI:58195"/>
        <dbReference type="ChEBI" id="CHEBI:58199"/>
        <dbReference type="EC" id="4.4.1.21"/>
    </reaction>
</comment>
<dbReference type="InterPro" id="IPR003815">
    <property type="entry name" value="S-ribosylhomocysteinase"/>
</dbReference>
<dbReference type="PIRSF" id="PIRSF006160">
    <property type="entry name" value="AI2"/>
    <property type="match status" value="1"/>
</dbReference>
<evidence type="ECO:0000313" key="16">
    <source>
        <dbReference type="Proteomes" id="UP000095488"/>
    </source>
</evidence>
<keyword evidence="10 14" id="KW-0456">Lyase</keyword>
<gene>
    <name evidence="15" type="primary">luxS_1</name>
    <name evidence="14" type="synonym">luxS</name>
    <name evidence="15" type="ORF">ERS852473_01381</name>
</gene>
<organism evidence="15 16">
    <name type="scientific">Sarcina ventriculi</name>
    <name type="common">Clostridium ventriculi</name>
    <dbReference type="NCBI Taxonomy" id="1267"/>
    <lineage>
        <taxon>Bacteria</taxon>
        <taxon>Bacillati</taxon>
        <taxon>Bacillota</taxon>
        <taxon>Clostridia</taxon>
        <taxon>Eubacteriales</taxon>
        <taxon>Clostridiaceae</taxon>
        <taxon>Sarcina</taxon>
    </lineage>
</organism>
<evidence type="ECO:0000256" key="3">
    <source>
        <dbReference type="ARBA" id="ARBA00011738"/>
    </source>
</evidence>
<evidence type="ECO:0000256" key="8">
    <source>
        <dbReference type="ARBA" id="ARBA00022929"/>
    </source>
</evidence>
<accession>A0ABP2AVF4</accession>
<keyword evidence="6 14" id="KW-0673">Quorum sensing</keyword>
<feature type="binding site" evidence="14">
    <location>
        <position position="121"/>
    </location>
    <ligand>
        <name>Fe cation</name>
        <dbReference type="ChEBI" id="CHEBI:24875"/>
    </ligand>
</feature>
<evidence type="ECO:0000256" key="6">
    <source>
        <dbReference type="ARBA" id="ARBA00022654"/>
    </source>
</evidence>
<proteinExistence type="inferred from homology"/>
<dbReference type="PRINTS" id="PR01487">
    <property type="entry name" value="LUXSPROTEIN"/>
</dbReference>
<evidence type="ECO:0000256" key="9">
    <source>
        <dbReference type="ARBA" id="ARBA00023004"/>
    </source>
</evidence>
<feature type="binding site" evidence="14">
    <location>
        <position position="54"/>
    </location>
    <ligand>
        <name>Fe cation</name>
        <dbReference type="ChEBI" id="CHEBI:24875"/>
    </ligand>
</feature>
<name>A0ABP2AVF4_SARVE</name>
<dbReference type="PANTHER" id="PTHR35799">
    <property type="entry name" value="S-RIBOSYLHOMOCYSTEINE LYASE"/>
    <property type="match status" value="1"/>
</dbReference>
<reference evidence="15 16" key="1">
    <citation type="submission" date="2015-09" db="EMBL/GenBank/DDBJ databases">
        <authorList>
            <consortium name="Pathogen Informatics"/>
            <person name="Wu L."/>
            <person name="Ma J."/>
        </authorList>
    </citation>
    <scope>NUCLEOTIDE SEQUENCE [LARGE SCALE GENOMIC DNA]</scope>
    <source>
        <strain evidence="15 16">2789STDY5834858</strain>
    </source>
</reference>
<dbReference type="HAMAP" id="MF_00091">
    <property type="entry name" value="LuxS"/>
    <property type="match status" value="1"/>
</dbReference>
<evidence type="ECO:0000256" key="5">
    <source>
        <dbReference type="ARBA" id="ARBA00015130"/>
    </source>
</evidence>
<dbReference type="Gene3D" id="3.30.1360.80">
    <property type="entry name" value="S-ribosylhomocysteinase (LuxS)"/>
    <property type="match status" value="1"/>
</dbReference>
<dbReference type="EMBL" id="CYZR01000004">
    <property type="protein sequence ID" value="CUN90472.1"/>
    <property type="molecule type" value="Genomic_DNA"/>
</dbReference>
<feature type="binding site" evidence="14">
    <location>
        <position position="58"/>
    </location>
    <ligand>
        <name>Fe cation</name>
        <dbReference type="ChEBI" id="CHEBI:24875"/>
    </ligand>
</feature>
<evidence type="ECO:0000256" key="14">
    <source>
        <dbReference type="HAMAP-Rule" id="MF_00091"/>
    </source>
</evidence>